<dbReference type="InterPro" id="IPR036291">
    <property type="entry name" value="NAD(P)-bd_dom_sf"/>
</dbReference>
<dbReference type="GO" id="GO:0016616">
    <property type="term" value="F:oxidoreductase activity, acting on the CH-OH group of donors, NAD or NADP as acceptor"/>
    <property type="evidence" value="ECO:0007669"/>
    <property type="project" value="UniProtKB-ARBA"/>
</dbReference>
<keyword evidence="5" id="KW-0560">Oxidoreductase</keyword>
<dbReference type="AlphaFoldDB" id="A0A1B2EXL7"/>
<comment type="similarity">
    <text evidence="2 6">Belongs to the zinc-containing alcohol dehydrogenase family.</text>
</comment>
<evidence type="ECO:0000259" key="7">
    <source>
        <dbReference type="SMART" id="SM00829"/>
    </source>
</evidence>
<evidence type="ECO:0000313" key="8">
    <source>
        <dbReference type="EMBL" id="ANY84683.1"/>
    </source>
</evidence>
<dbReference type="InterPro" id="IPR013149">
    <property type="entry name" value="ADH-like_C"/>
</dbReference>
<comment type="cofactor">
    <cofactor evidence="1 6">
        <name>Zn(2+)</name>
        <dbReference type="ChEBI" id="CHEBI:29105"/>
    </cofactor>
</comment>
<dbReference type="GO" id="GO:0008270">
    <property type="term" value="F:zinc ion binding"/>
    <property type="evidence" value="ECO:0007669"/>
    <property type="project" value="InterPro"/>
</dbReference>
<keyword evidence="4 6" id="KW-0862">Zinc</keyword>
<dbReference type="KEGG" id="moc:BB934_41750"/>
<dbReference type="EMBL" id="CP016619">
    <property type="protein sequence ID" value="ANY84683.1"/>
    <property type="molecule type" value="Genomic_DNA"/>
</dbReference>
<feature type="domain" description="Enoyl reductase (ER)" evidence="7">
    <location>
        <begin position="7"/>
        <end position="341"/>
    </location>
</feature>
<dbReference type="SMART" id="SM00829">
    <property type="entry name" value="PKS_ER"/>
    <property type="match status" value="1"/>
</dbReference>
<accession>A0A1B2EXL7</accession>
<dbReference type="CDD" id="cd08232">
    <property type="entry name" value="idonate-5-DH"/>
    <property type="match status" value="1"/>
</dbReference>
<dbReference type="PANTHER" id="PTHR43161:SF9">
    <property type="entry name" value="SORBITOL DEHYDROGENASE"/>
    <property type="match status" value="1"/>
</dbReference>
<dbReference type="InterPro" id="IPR002328">
    <property type="entry name" value="ADH_Zn_CS"/>
</dbReference>
<proteinExistence type="inferred from homology"/>
<dbReference type="SUPFAM" id="SSF51735">
    <property type="entry name" value="NAD(P)-binding Rossmann-fold domains"/>
    <property type="match status" value="1"/>
</dbReference>
<evidence type="ECO:0000256" key="5">
    <source>
        <dbReference type="ARBA" id="ARBA00023002"/>
    </source>
</evidence>
<dbReference type="InterPro" id="IPR013154">
    <property type="entry name" value="ADH-like_N"/>
</dbReference>
<sequence length="344" mass="36630">MKAVVIHAAKDLRIEEREPEAPGPGQVEVAIEAGGICGSDLHYYNHGGFGAIRVREPMILGHEVAGTVRSLGEGVSGLVVGDRVAVSPSRPCNRCEYCLKGQQNQCLNMRFYGSAMPMPHIQGAFRQSLVAEQWQCHRVSDDVSINEAAFAEPLAVTLHAVNRAGSLLGKRVLVTGCGPIGALAIIAARAHGAREIVATDVMDAVLEKARAVGADRTINVASEPEALSAYAANKGTFDVQFEASGNESAVRSGLEVLRPRSVLVQLGLGGDVSIPQNLVVAKEIEMKGAFRFHEEFALAVDLINARRVDLKPLMSGTFPIADAVAAFEAAGDRSRSMKIHLSFT</sequence>
<dbReference type="InterPro" id="IPR020843">
    <property type="entry name" value="ER"/>
</dbReference>
<dbReference type="Pfam" id="PF00107">
    <property type="entry name" value="ADH_zinc_N"/>
    <property type="match status" value="1"/>
</dbReference>
<dbReference type="OrthoDB" id="9809185at2"/>
<keyword evidence="3 6" id="KW-0479">Metal-binding</keyword>
<geneLocation type="plasmid" evidence="8">
    <name>unnamed2</name>
</geneLocation>
<dbReference type="PROSITE" id="PS00059">
    <property type="entry name" value="ADH_ZINC"/>
    <property type="match status" value="1"/>
</dbReference>
<dbReference type="Gene3D" id="3.40.50.720">
    <property type="entry name" value="NAD(P)-binding Rossmann-like Domain"/>
    <property type="match status" value="1"/>
</dbReference>
<name>A0A1B2EXL7_9HYPH</name>
<organism evidence="8">
    <name type="scientific">Microvirga ossetica</name>
    <dbReference type="NCBI Taxonomy" id="1882682"/>
    <lineage>
        <taxon>Bacteria</taxon>
        <taxon>Pseudomonadati</taxon>
        <taxon>Pseudomonadota</taxon>
        <taxon>Alphaproteobacteria</taxon>
        <taxon>Hyphomicrobiales</taxon>
        <taxon>Methylobacteriaceae</taxon>
        <taxon>Microvirga</taxon>
    </lineage>
</organism>
<dbReference type="PANTHER" id="PTHR43161">
    <property type="entry name" value="SORBITOL DEHYDROGENASE"/>
    <property type="match status" value="1"/>
</dbReference>
<dbReference type="InterPro" id="IPR011032">
    <property type="entry name" value="GroES-like_sf"/>
</dbReference>
<gene>
    <name evidence="8" type="ORF">BB934_41750</name>
</gene>
<dbReference type="SUPFAM" id="SSF50129">
    <property type="entry name" value="GroES-like"/>
    <property type="match status" value="1"/>
</dbReference>
<dbReference type="RefSeq" id="WP_099515547.1">
    <property type="nucleotide sequence ID" value="NZ_CP016619.1"/>
</dbReference>
<dbReference type="Pfam" id="PF08240">
    <property type="entry name" value="ADH_N"/>
    <property type="match status" value="1"/>
</dbReference>
<evidence type="ECO:0000256" key="6">
    <source>
        <dbReference type="RuleBase" id="RU361277"/>
    </source>
</evidence>
<evidence type="ECO:0000256" key="1">
    <source>
        <dbReference type="ARBA" id="ARBA00001947"/>
    </source>
</evidence>
<protein>
    <submittedName>
        <fullName evidence="8">L-idonate 5-dehydrogenase</fullName>
    </submittedName>
</protein>
<evidence type="ECO:0000256" key="4">
    <source>
        <dbReference type="ARBA" id="ARBA00022833"/>
    </source>
</evidence>
<dbReference type="Gene3D" id="3.90.180.10">
    <property type="entry name" value="Medium-chain alcohol dehydrogenases, catalytic domain"/>
    <property type="match status" value="1"/>
</dbReference>
<reference evidence="8" key="1">
    <citation type="submission" date="2016-07" db="EMBL/GenBank/DDBJ databases">
        <title>Microvirga ossetica sp. nov. a new species of rhizobia isolated from root nodules of the legume species Vicia alpestris Steven originated from North Ossetia region in the Caucasus.</title>
        <authorList>
            <person name="Safronova V.I."/>
            <person name="Kuznetsova I.G."/>
            <person name="Sazanova A.L."/>
            <person name="Belimov A."/>
            <person name="Andronov E."/>
            <person name="Osledkin Y.S."/>
            <person name="Onishchuk O.P."/>
            <person name="Kurchak O.N."/>
            <person name="Shaposhnikov A.I."/>
            <person name="Willems A."/>
            <person name="Tikhonovich I.A."/>
        </authorList>
    </citation>
    <scope>NUCLEOTIDE SEQUENCE [LARGE SCALE GENOMIC DNA]</scope>
    <source>
        <strain evidence="8">V5/3M</strain>
        <plasmid evidence="8">unnamed2</plasmid>
    </source>
</reference>
<evidence type="ECO:0000256" key="2">
    <source>
        <dbReference type="ARBA" id="ARBA00008072"/>
    </source>
</evidence>
<keyword evidence="8" id="KW-0614">Plasmid</keyword>
<evidence type="ECO:0000256" key="3">
    <source>
        <dbReference type="ARBA" id="ARBA00022723"/>
    </source>
</evidence>